<reference evidence="3" key="1">
    <citation type="submission" date="2020-11" db="EMBL/GenBank/DDBJ databases">
        <authorList>
            <consortium name="DOE Joint Genome Institute"/>
            <person name="Ahrendt S."/>
            <person name="Riley R."/>
            <person name="Andreopoulos W."/>
            <person name="Labutti K."/>
            <person name="Pangilinan J."/>
            <person name="Ruiz-Duenas F.J."/>
            <person name="Barrasa J.M."/>
            <person name="Sanchez-Garcia M."/>
            <person name="Camarero S."/>
            <person name="Miyauchi S."/>
            <person name="Serrano A."/>
            <person name="Linde D."/>
            <person name="Babiker R."/>
            <person name="Drula E."/>
            <person name="Ayuso-Fernandez I."/>
            <person name="Pacheco R."/>
            <person name="Padilla G."/>
            <person name="Ferreira P."/>
            <person name="Barriuso J."/>
            <person name="Kellner H."/>
            <person name="Castanera R."/>
            <person name="Alfaro M."/>
            <person name="Ramirez L."/>
            <person name="Pisabarro A.G."/>
            <person name="Kuo A."/>
            <person name="Tritt A."/>
            <person name="Lipzen A."/>
            <person name="He G."/>
            <person name="Yan M."/>
            <person name="Ng V."/>
            <person name="Cullen D."/>
            <person name="Martin F."/>
            <person name="Rosso M.-N."/>
            <person name="Henrissat B."/>
            <person name="Hibbett D."/>
            <person name="Martinez A.T."/>
            <person name="Grigoriev I.V."/>
        </authorList>
    </citation>
    <scope>NUCLEOTIDE SEQUENCE</scope>
    <source>
        <strain evidence="3">CBS 506.95</strain>
    </source>
</reference>
<feature type="compositionally biased region" description="Polar residues" evidence="2">
    <location>
        <begin position="13"/>
        <end position="22"/>
    </location>
</feature>
<evidence type="ECO:0000313" key="4">
    <source>
        <dbReference type="Proteomes" id="UP000807306"/>
    </source>
</evidence>
<evidence type="ECO:0000256" key="1">
    <source>
        <dbReference type="SAM" id="Coils"/>
    </source>
</evidence>
<accession>A0A9P6JSR4</accession>
<feature type="region of interest" description="Disordered" evidence="2">
    <location>
        <begin position="1"/>
        <end position="22"/>
    </location>
</feature>
<keyword evidence="1" id="KW-0175">Coiled coil</keyword>
<organism evidence="3 4">
    <name type="scientific">Crepidotus variabilis</name>
    <dbReference type="NCBI Taxonomy" id="179855"/>
    <lineage>
        <taxon>Eukaryota</taxon>
        <taxon>Fungi</taxon>
        <taxon>Dikarya</taxon>
        <taxon>Basidiomycota</taxon>
        <taxon>Agaricomycotina</taxon>
        <taxon>Agaricomycetes</taxon>
        <taxon>Agaricomycetidae</taxon>
        <taxon>Agaricales</taxon>
        <taxon>Agaricineae</taxon>
        <taxon>Crepidotaceae</taxon>
        <taxon>Crepidotus</taxon>
    </lineage>
</organism>
<feature type="coiled-coil region" evidence="1">
    <location>
        <begin position="269"/>
        <end position="322"/>
    </location>
</feature>
<dbReference type="EMBL" id="MU157836">
    <property type="protein sequence ID" value="KAF9531049.1"/>
    <property type="molecule type" value="Genomic_DNA"/>
</dbReference>
<evidence type="ECO:0000256" key="2">
    <source>
        <dbReference type="SAM" id="MobiDB-lite"/>
    </source>
</evidence>
<proteinExistence type="predicted"/>
<feature type="region of interest" description="Disordered" evidence="2">
    <location>
        <begin position="172"/>
        <end position="195"/>
    </location>
</feature>
<sequence>MDMPDSKVLQSPAHIQNDSAQPHRNVDWTQLNDNIFDLIDHNKQYRDVLFSDDQVHWRKIRKSNPEALLKGQCIKKLAENLLSTNEANVTLKHLPINVDLTNSLRGHLNALQKQYQRINEKLGSVAASKPYEDFVPGTEAYTTLERLTAKHSWWKRAHVHWRTISSCNPLYQEPHSGDNDQSKLQPNVRGVRSSKTDQKLEIIDVDELSDEETIYVKRDVAADPITPPDDSLRRSKRGRKRKSFPDEDNPVAGPSVPRGSSIGNDAVNNHNYELEMAELTLKRQKLENDAIEKKAGVRRLELEAEERRRTAETERAREKERHEFMMRLMEMAMPSKNPPGP</sequence>
<comment type="caution">
    <text evidence="3">The sequence shown here is derived from an EMBL/GenBank/DDBJ whole genome shotgun (WGS) entry which is preliminary data.</text>
</comment>
<keyword evidence="4" id="KW-1185">Reference proteome</keyword>
<name>A0A9P6JSR4_9AGAR</name>
<dbReference type="AlphaFoldDB" id="A0A9P6JSR4"/>
<feature type="region of interest" description="Disordered" evidence="2">
    <location>
        <begin position="219"/>
        <end position="267"/>
    </location>
</feature>
<gene>
    <name evidence="3" type="ORF">CPB83DRAFT_119208</name>
</gene>
<dbReference type="Proteomes" id="UP000807306">
    <property type="component" value="Unassembled WGS sequence"/>
</dbReference>
<dbReference type="OrthoDB" id="3182376at2759"/>
<evidence type="ECO:0000313" key="3">
    <source>
        <dbReference type="EMBL" id="KAF9531049.1"/>
    </source>
</evidence>
<protein>
    <submittedName>
        <fullName evidence="3">Uncharacterized protein</fullName>
    </submittedName>
</protein>